<dbReference type="InterPro" id="IPR043604">
    <property type="entry name" value="DUF883_N"/>
</dbReference>
<accession>A0A0D7FJK4</accession>
<evidence type="ECO:0000256" key="1">
    <source>
        <dbReference type="SAM" id="Phobius"/>
    </source>
</evidence>
<proteinExistence type="predicted"/>
<dbReference type="RefSeq" id="WP_007160170.1">
    <property type="nucleotide sequence ID" value="NZ_CP022198.1"/>
</dbReference>
<reference evidence="3 10" key="5">
    <citation type="submission" date="2017-06" db="EMBL/GenBank/DDBJ databases">
        <title>Evolution towards high GC content and high-temperature stress adaptation in endophytic Pseudomonas oryzihabitans impacted its plant-growth promoting traits.</title>
        <authorList>
            <person name="Nascimento F.X."/>
        </authorList>
    </citation>
    <scope>NUCLEOTIDE SEQUENCE [LARGE SCALE GENOMIC DNA]</scope>
    <source>
        <strain evidence="3 10">MS8</strain>
    </source>
</reference>
<evidence type="ECO:0000313" key="7">
    <source>
        <dbReference type="Proteomes" id="UP000078356"/>
    </source>
</evidence>
<dbReference type="EMBL" id="MTLN01000002">
    <property type="protein sequence ID" value="ONN72846.1"/>
    <property type="molecule type" value="Genomic_DNA"/>
</dbReference>
<name>A0A0D7FJK4_9PSED</name>
<evidence type="ECO:0000313" key="9">
    <source>
        <dbReference type="Proteomes" id="UP000189310"/>
    </source>
</evidence>
<dbReference type="PANTHER" id="PTHR35893">
    <property type="entry name" value="INNER MEMBRANE PROTEIN-RELATED"/>
    <property type="match status" value="1"/>
</dbReference>
<reference evidence="6" key="2">
    <citation type="submission" date="2016-10" db="EMBL/GenBank/DDBJ databases">
        <authorList>
            <person name="Varghese N."/>
            <person name="Submissions S."/>
        </authorList>
    </citation>
    <scope>NUCLEOTIDE SEQUENCE</scope>
    <source>
        <strain evidence="6">DSM 15758</strain>
    </source>
</reference>
<evidence type="ECO:0000313" key="6">
    <source>
        <dbReference type="EMBL" id="SCZ24870.1"/>
    </source>
</evidence>
<dbReference type="InterPro" id="IPR010279">
    <property type="entry name" value="YqjD/ElaB"/>
</dbReference>
<dbReference type="Proteomes" id="UP000189310">
    <property type="component" value="Unassembled WGS sequence"/>
</dbReference>
<dbReference type="PANTHER" id="PTHR35893:SF3">
    <property type="entry name" value="INNER MEMBRANE PROTEIN"/>
    <property type="match status" value="1"/>
</dbReference>
<protein>
    <submittedName>
        <fullName evidence="3">DUF883 domain-containing protein</fullName>
    </submittedName>
    <submittedName>
        <fullName evidence="6">Membrane-anchored ribosome-binding protein, inhibits growth in stationary phase, ElaB/YqjD/DUF883 family</fullName>
    </submittedName>
</protein>
<dbReference type="STRING" id="237610.BJP27_14045"/>
<sequence>MARNTDYQASIASIENEINSLLDSLASLKKNAARESRSSLNSFKSTAREALHHSGDSLEEVYDDVRRLTRQYGRAASGVAREHPWATVGIAAGVTVLVGWALLRGDH</sequence>
<keyword evidence="9" id="KW-1185">Reference proteome</keyword>
<evidence type="ECO:0000313" key="10">
    <source>
        <dbReference type="Proteomes" id="UP000250579"/>
    </source>
</evidence>
<reference evidence="4 7" key="1">
    <citation type="submission" date="2016-04" db="EMBL/GenBank/DDBJ databases">
        <title>Draft Genome Sequences of Staphylococcus capitis Strain H36, S. capitis Strain H65, S. cohnii Strain H62, S. hominis Strain H69, Mycobacterium iranicum Strain H39, Plantibacter sp. Strain H53, Pseudomonas oryzihabitans Strain H72, and Microbacterium sp. Strain H83, isolated from residential settings.</title>
        <authorList>
            <person name="Lymperopoulou D."/>
            <person name="Adams R.I."/>
            <person name="Lindow S."/>
            <person name="Coil D.A."/>
            <person name="Jospin G."/>
            <person name="Eisen J.A."/>
        </authorList>
    </citation>
    <scope>NUCLEOTIDE SEQUENCE [LARGE SCALE GENOMIC DNA]</scope>
    <source>
        <strain evidence="4 7">H72</strain>
    </source>
</reference>
<keyword evidence="1" id="KW-0812">Transmembrane</keyword>
<feature type="transmembrane region" description="Helical" evidence="1">
    <location>
        <begin position="85"/>
        <end position="103"/>
    </location>
</feature>
<dbReference type="AlphaFoldDB" id="A0A0D7FJK4"/>
<dbReference type="PATRIC" id="fig|47885.6.peg.2813"/>
<evidence type="ECO:0000259" key="2">
    <source>
        <dbReference type="Pfam" id="PF05957"/>
    </source>
</evidence>
<dbReference type="GeneID" id="57559132"/>
<evidence type="ECO:0000313" key="3">
    <source>
        <dbReference type="EMBL" id="AXA64542.1"/>
    </source>
</evidence>
<evidence type="ECO:0000313" key="5">
    <source>
        <dbReference type="EMBL" id="ONN72846.1"/>
    </source>
</evidence>
<accession>A0A1G5MKG6</accession>
<reference evidence="5 9" key="4">
    <citation type="submission" date="2017-01" db="EMBL/GenBank/DDBJ databases">
        <title>Pseudomonas psychrotolerans genome sequencing and assembly.</title>
        <authorList>
            <person name="Vyas B."/>
            <person name="Mayilraj S."/>
        </authorList>
    </citation>
    <scope>NUCLEOTIDE SEQUENCE [LARGE SCALE GENOMIC DNA]</scope>
    <source>
        <strain evidence="5 9">SDS18</strain>
    </source>
</reference>
<dbReference type="EMBL" id="LWCR01000004">
    <property type="protein sequence ID" value="OAN31569.1"/>
    <property type="molecule type" value="Genomic_DNA"/>
</dbReference>
<keyword evidence="1" id="KW-0472">Membrane</keyword>
<dbReference type="Proteomes" id="UP000183046">
    <property type="component" value="Unassembled WGS sequence"/>
</dbReference>
<reference evidence="8" key="3">
    <citation type="submission" date="2016-10" db="EMBL/GenBank/DDBJ databases">
        <authorList>
            <person name="de Groot N.N."/>
        </authorList>
    </citation>
    <scope>NUCLEOTIDE SEQUENCE [LARGE SCALE GENOMIC DNA]</scope>
    <source>
        <strain evidence="8">DSM 15758</strain>
    </source>
</reference>
<organism evidence="4 7">
    <name type="scientific">Pseudomonas oryzihabitans</name>
    <dbReference type="NCBI Taxonomy" id="47885"/>
    <lineage>
        <taxon>Bacteria</taxon>
        <taxon>Pseudomonadati</taxon>
        <taxon>Pseudomonadota</taxon>
        <taxon>Gammaproteobacteria</taxon>
        <taxon>Pseudomonadales</taxon>
        <taxon>Pseudomonadaceae</taxon>
        <taxon>Pseudomonas</taxon>
    </lineage>
</organism>
<dbReference type="Pfam" id="PF05957">
    <property type="entry name" value="DUF883"/>
    <property type="match status" value="1"/>
</dbReference>
<gene>
    <name evidence="4" type="ORF">A4V15_12810</name>
    <name evidence="5" type="ORF">BVL52_03440</name>
    <name evidence="3" type="ORF">CE139_01580</name>
    <name evidence="6" type="ORF">SAMN05216279_102117</name>
</gene>
<dbReference type="Proteomes" id="UP000078356">
    <property type="component" value="Unassembled WGS sequence"/>
</dbReference>
<dbReference type="EMBL" id="CP022198">
    <property type="protein sequence ID" value="AXA64542.1"/>
    <property type="molecule type" value="Genomic_DNA"/>
</dbReference>
<feature type="domain" description="DUF883" evidence="2">
    <location>
        <begin position="13"/>
        <end position="64"/>
    </location>
</feature>
<evidence type="ECO:0000313" key="8">
    <source>
        <dbReference type="Proteomes" id="UP000183046"/>
    </source>
</evidence>
<keyword evidence="1" id="KW-1133">Transmembrane helix</keyword>
<dbReference type="EMBL" id="FMWB01000002">
    <property type="protein sequence ID" value="SCZ24870.1"/>
    <property type="molecule type" value="Genomic_DNA"/>
</dbReference>
<dbReference type="OrthoDB" id="6900807at2"/>
<dbReference type="STRING" id="47885.APT59_00325"/>
<dbReference type="Proteomes" id="UP000250579">
    <property type="component" value="Chromosome"/>
</dbReference>
<evidence type="ECO:0000313" key="4">
    <source>
        <dbReference type="EMBL" id="OAN31569.1"/>
    </source>
</evidence>
<dbReference type="GO" id="GO:0043022">
    <property type="term" value="F:ribosome binding"/>
    <property type="evidence" value="ECO:0007669"/>
    <property type="project" value="InterPro"/>
</dbReference>